<comment type="caution">
    <text evidence="9">Lacks conserved residue(s) required for the propagation of feature annotation.</text>
</comment>
<keyword evidence="5 9" id="KW-0560">Oxidoreductase</keyword>
<dbReference type="UniPathway" id="UPA00056">
    <property type="reaction ID" value="UER00092"/>
</dbReference>
<evidence type="ECO:0000256" key="8">
    <source>
        <dbReference type="ARBA" id="ARBA00048543"/>
    </source>
</evidence>
<dbReference type="GO" id="GO:0030604">
    <property type="term" value="F:1-deoxy-D-xylulose-5-phosphate reductoisomerase activity"/>
    <property type="evidence" value="ECO:0007669"/>
    <property type="project" value="UniProtKB-UniRule"/>
</dbReference>
<feature type="binding site" evidence="9">
    <location>
        <position position="233"/>
    </location>
    <ligand>
        <name>1-deoxy-D-xylulose 5-phosphate</name>
        <dbReference type="ChEBI" id="CHEBI:57792"/>
    </ligand>
</feature>
<dbReference type="InterPro" id="IPR036291">
    <property type="entry name" value="NAD(P)-bd_dom_sf"/>
</dbReference>
<evidence type="ECO:0000256" key="3">
    <source>
        <dbReference type="ARBA" id="ARBA00022723"/>
    </source>
</evidence>
<reference evidence="13" key="1">
    <citation type="submission" date="2020-02" db="EMBL/GenBank/DDBJ databases">
        <authorList>
            <person name="Meier V. D."/>
        </authorList>
    </citation>
    <scope>NUCLEOTIDE SEQUENCE</scope>
    <source>
        <strain evidence="13">AVDCRST_MAG07</strain>
    </source>
</reference>
<evidence type="ECO:0000259" key="12">
    <source>
        <dbReference type="Pfam" id="PF13288"/>
    </source>
</evidence>
<dbReference type="InterPro" id="IPR003821">
    <property type="entry name" value="DXP_reductoisomerase"/>
</dbReference>
<dbReference type="GO" id="GO:0051484">
    <property type="term" value="P:isopentenyl diphosphate biosynthetic process, methylerythritol 4-phosphate pathway involved in terpenoid biosynthetic process"/>
    <property type="evidence" value="ECO:0007669"/>
    <property type="project" value="UniProtKB-ARBA"/>
</dbReference>
<organism evidence="13">
    <name type="scientific">uncultured Frankineae bacterium</name>
    <dbReference type="NCBI Taxonomy" id="437475"/>
    <lineage>
        <taxon>Bacteria</taxon>
        <taxon>Bacillati</taxon>
        <taxon>Actinomycetota</taxon>
        <taxon>Actinomycetes</taxon>
        <taxon>Frankiales</taxon>
        <taxon>environmental samples</taxon>
    </lineage>
</organism>
<keyword evidence="4 9" id="KW-0521">NADP</keyword>
<dbReference type="InterPro" id="IPR036169">
    <property type="entry name" value="DXPR_C_sf"/>
</dbReference>
<feature type="binding site" evidence="9">
    <location>
        <position position="20"/>
    </location>
    <ligand>
        <name>NADPH</name>
        <dbReference type="ChEBI" id="CHEBI:57783"/>
    </ligand>
</feature>
<feature type="binding site" evidence="9">
    <location>
        <position position="234"/>
    </location>
    <ligand>
        <name>1-deoxy-D-xylulose 5-phosphate</name>
        <dbReference type="ChEBI" id="CHEBI:57792"/>
    </ligand>
</feature>
<comment type="function">
    <text evidence="9">Catalyzes the NADPH-dependent rearrangement and reduction of 1-deoxy-D-xylulose-5-phosphate (DXP) to 2-C-methyl-D-erythritol 4-phosphate (MEP).</text>
</comment>
<dbReference type="EC" id="1.1.1.267" evidence="9"/>
<dbReference type="GO" id="GO:0030145">
    <property type="term" value="F:manganese ion binding"/>
    <property type="evidence" value="ECO:0007669"/>
    <property type="project" value="TreeGrafter"/>
</dbReference>
<feature type="binding site" evidence="9">
    <location>
        <position position="215"/>
    </location>
    <ligand>
        <name>1-deoxy-D-xylulose 5-phosphate</name>
        <dbReference type="ChEBI" id="CHEBI:57792"/>
    </ligand>
</feature>
<comment type="catalytic activity">
    <reaction evidence="8">
        <text>2-C-methyl-D-erythritol 4-phosphate + NADP(+) = 1-deoxy-D-xylulose 5-phosphate + NADPH + H(+)</text>
        <dbReference type="Rhea" id="RHEA:13717"/>
        <dbReference type="ChEBI" id="CHEBI:15378"/>
        <dbReference type="ChEBI" id="CHEBI:57783"/>
        <dbReference type="ChEBI" id="CHEBI:57792"/>
        <dbReference type="ChEBI" id="CHEBI:58262"/>
        <dbReference type="ChEBI" id="CHEBI:58349"/>
        <dbReference type="EC" id="1.1.1.267"/>
    </reaction>
    <physiologicalReaction direction="right-to-left" evidence="8">
        <dbReference type="Rhea" id="RHEA:13719"/>
    </physiologicalReaction>
</comment>
<feature type="domain" description="DXP reductoisomerase C-terminal" evidence="12">
    <location>
        <begin position="278"/>
        <end position="393"/>
    </location>
</feature>
<dbReference type="Gene3D" id="1.10.1740.10">
    <property type="match status" value="1"/>
</dbReference>
<dbReference type="SUPFAM" id="SSF69055">
    <property type="entry name" value="1-deoxy-D-xylulose-5-phosphate reductoisomerase, C-terminal domain"/>
    <property type="match status" value="1"/>
</dbReference>
<feature type="binding site" evidence="9">
    <location>
        <position position="168"/>
    </location>
    <ligand>
        <name>1-deoxy-D-xylulose 5-phosphate</name>
        <dbReference type="ChEBI" id="CHEBI:57792"/>
    </ligand>
</feature>
<comment type="pathway">
    <text evidence="1 9">Isoprenoid biosynthesis; isopentenyl diphosphate biosynthesis via DXP pathway; isopentenyl diphosphate from 1-deoxy-D-xylulose 5-phosphate: step 1/6.</text>
</comment>
<evidence type="ECO:0000256" key="4">
    <source>
        <dbReference type="ARBA" id="ARBA00022857"/>
    </source>
</evidence>
<feature type="domain" description="1-deoxy-D-xylulose 5-phosphate reductoisomerase C-terminal" evidence="11">
    <location>
        <begin position="162"/>
        <end position="245"/>
    </location>
</feature>
<keyword evidence="13" id="KW-0413">Isomerase</keyword>
<evidence type="ECO:0000256" key="2">
    <source>
        <dbReference type="ARBA" id="ARBA00006825"/>
    </source>
</evidence>
<feature type="binding site" evidence="9">
    <location>
        <position position="141"/>
    </location>
    <ligand>
        <name>NADPH</name>
        <dbReference type="ChEBI" id="CHEBI:57783"/>
    </ligand>
</feature>
<keyword evidence="9" id="KW-0460">Magnesium</keyword>
<dbReference type="Pfam" id="PF02670">
    <property type="entry name" value="DXP_reductoisom"/>
    <property type="match status" value="1"/>
</dbReference>
<feature type="binding site" evidence="9">
    <location>
        <position position="167"/>
    </location>
    <ligand>
        <name>1-deoxy-D-xylulose 5-phosphate</name>
        <dbReference type="ChEBI" id="CHEBI:57792"/>
    </ligand>
</feature>
<name>A0A6J4MEZ6_9ACTN</name>
<sequence>MTRSGEGVRDVVLLGSTGSIGTQAIDVVRSAPDRFRVVGLAAGGERVDLLAAQALELGVEVVAVSRATAAQDLQLAFYAAAQSRGYRSGEFAVPKILAGPDAATELAAWPCDTVLNGMTGSVGLAPTLAALHAGRTLALANKESLVAGGPLVSAAVQRPDQLVPVDSEHSALAQCLRGGRADEVRRLVLTASGGPFRGRRRDQLADVTPEQAMAHPTWDMGPVITINSATLVNKGLEVVEAHLLFGMPYDRIDVVVHPQSLVHSMVEFDDGSTLAQASPPDMRLPIGLALGWPDRLPRPAYGLDWSTASTWEFEPLDAEAFPAVALCKAAGERGGTAPAVLNAANEVCVAAFVAGRLPFLGILDTVAAVVDECPARERATLAEVLESERWARARARELVDERTRVRP</sequence>
<feature type="binding site" evidence="9">
    <location>
        <position position="237"/>
    </location>
    <ligand>
        <name>1-deoxy-D-xylulose 5-phosphate</name>
        <dbReference type="ChEBI" id="CHEBI:57792"/>
    </ligand>
</feature>
<feature type="binding site" evidence="9">
    <location>
        <position position="166"/>
    </location>
    <ligand>
        <name>Mn(2+)</name>
        <dbReference type="ChEBI" id="CHEBI:29035"/>
    </ligand>
</feature>
<feature type="binding site" evidence="9">
    <location>
        <position position="192"/>
    </location>
    <ligand>
        <name>1-deoxy-D-xylulose 5-phosphate</name>
        <dbReference type="ChEBI" id="CHEBI:57792"/>
    </ligand>
</feature>
<dbReference type="GO" id="GO:0070402">
    <property type="term" value="F:NADPH binding"/>
    <property type="evidence" value="ECO:0007669"/>
    <property type="project" value="InterPro"/>
</dbReference>
<keyword evidence="7 9" id="KW-0414">Isoprene biosynthesis</keyword>
<feature type="binding site" evidence="9">
    <location>
        <position position="143"/>
    </location>
    <ligand>
        <name>NADPH</name>
        <dbReference type="ChEBI" id="CHEBI:57783"/>
    </ligand>
</feature>
<feature type="binding site" evidence="9">
    <location>
        <position position="221"/>
    </location>
    <ligand>
        <name>NADPH</name>
        <dbReference type="ChEBI" id="CHEBI:57783"/>
    </ligand>
</feature>
<evidence type="ECO:0000256" key="5">
    <source>
        <dbReference type="ARBA" id="ARBA00023002"/>
    </source>
</evidence>
<dbReference type="AlphaFoldDB" id="A0A6J4MEZ6"/>
<dbReference type="Gene3D" id="3.40.50.720">
    <property type="entry name" value="NAD(P)-binding Rossmann-like Domain"/>
    <property type="match status" value="1"/>
</dbReference>
<dbReference type="PANTHER" id="PTHR30525:SF0">
    <property type="entry name" value="1-DEOXY-D-XYLULOSE 5-PHOSPHATE REDUCTOISOMERASE, CHLOROPLASTIC"/>
    <property type="match status" value="1"/>
</dbReference>
<evidence type="ECO:0000256" key="1">
    <source>
        <dbReference type="ARBA" id="ARBA00005094"/>
    </source>
</evidence>
<feature type="binding site" evidence="9">
    <location>
        <position position="237"/>
    </location>
    <ligand>
        <name>Mn(2+)</name>
        <dbReference type="ChEBI" id="CHEBI:29035"/>
    </ligand>
</feature>
<feature type="binding site" evidence="9">
    <location>
        <position position="142"/>
    </location>
    <ligand>
        <name>1-deoxy-D-xylulose 5-phosphate</name>
        <dbReference type="ChEBI" id="CHEBI:57792"/>
    </ligand>
</feature>
<dbReference type="NCBIfam" id="TIGR00243">
    <property type="entry name" value="Dxr"/>
    <property type="match status" value="1"/>
</dbReference>
<evidence type="ECO:0000256" key="7">
    <source>
        <dbReference type="ARBA" id="ARBA00023229"/>
    </source>
</evidence>
<evidence type="ECO:0000259" key="11">
    <source>
        <dbReference type="Pfam" id="PF08436"/>
    </source>
</evidence>
<feature type="binding site" evidence="9">
    <location>
        <position position="228"/>
    </location>
    <ligand>
        <name>1-deoxy-D-xylulose 5-phosphate</name>
        <dbReference type="ChEBI" id="CHEBI:57792"/>
    </ligand>
</feature>
<dbReference type="GO" id="GO:0016853">
    <property type="term" value="F:isomerase activity"/>
    <property type="evidence" value="ECO:0007669"/>
    <property type="project" value="UniProtKB-KW"/>
</dbReference>
<feature type="binding site" evidence="9">
    <location>
        <position position="168"/>
    </location>
    <ligand>
        <name>Mn(2+)</name>
        <dbReference type="ChEBI" id="CHEBI:29035"/>
    </ligand>
</feature>
<feature type="binding site" evidence="9">
    <location>
        <position position="18"/>
    </location>
    <ligand>
        <name>NADPH</name>
        <dbReference type="ChEBI" id="CHEBI:57783"/>
    </ligand>
</feature>
<evidence type="ECO:0000256" key="9">
    <source>
        <dbReference type="HAMAP-Rule" id="MF_00183"/>
    </source>
</evidence>
<comment type="cofactor">
    <cofactor evidence="9">
        <name>Mg(2+)</name>
        <dbReference type="ChEBI" id="CHEBI:18420"/>
    </cofactor>
    <cofactor evidence="9">
        <name>Mn(2+)</name>
        <dbReference type="ChEBI" id="CHEBI:29035"/>
    </cofactor>
</comment>
<feature type="binding site" evidence="9">
    <location>
        <position position="17"/>
    </location>
    <ligand>
        <name>NADPH</name>
        <dbReference type="ChEBI" id="CHEBI:57783"/>
    </ligand>
</feature>
<accession>A0A6J4MEZ6</accession>
<dbReference type="HAMAP" id="MF_00183">
    <property type="entry name" value="DXP_reductoisom"/>
    <property type="match status" value="1"/>
</dbReference>
<dbReference type="InterPro" id="IPR026877">
    <property type="entry name" value="DXPR_C"/>
</dbReference>
<dbReference type="SUPFAM" id="SSF55347">
    <property type="entry name" value="Glyceraldehyde-3-phosphate dehydrogenase-like, C-terminal domain"/>
    <property type="match status" value="1"/>
</dbReference>
<dbReference type="InterPro" id="IPR013512">
    <property type="entry name" value="DXP_reductoisomerase_N"/>
</dbReference>
<proteinExistence type="inferred from homology"/>
<dbReference type="EMBL" id="CADCUB010000167">
    <property type="protein sequence ID" value="CAA9357526.1"/>
    <property type="molecule type" value="Genomic_DNA"/>
</dbReference>
<dbReference type="PANTHER" id="PTHR30525">
    <property type="entry name" value="1-DEOXY-D-XYLULOSE 5-PHOSPHATE REDUCTOISOMERASE"/>
    <property type="match status" value="1"/>
</dbReference>
<dbReference type="PIRSF" id="PIRSF006205">
    <property type="entry name" value="Dxp_reductismrs"/>
    <property type="match status" value="1"/>
</dbReference>
<keyword evidence="3 9" id="KW-0479">Metal-binding</keyword>
<comment type="similarity">
    <text evidence="2 9">Belongs to the DXR family.</text>
</comment>
<dbReference type="SUPFAM" id="SSF51735">
    <property type="entry name" value="NAD(P)-binding Rossmann-fold domains"/>
    <property type="match status" value="1"/>
</dbReference>
<gene>
    <name evidence="9" type="primary">dxr</name>
    <name evidence="13" type="ORF">AVDCRST_MAG07-3479</name>
</gene>
<dbReference type="InterPro" id="IPR013644">
    <property type="entry name" value="DXP_reductoisomerase_C"/>
</dbReference>
<feature type="binding site" evidence="9">
    <location>
        <position position="19"/>
    </location>
    <ligand>
        <name>NADPH</name>
        <dbReference type="ChEBI" id="CHEBI:57783"/>
    </ligand>
</feature>
<evidence type="ECO:0000313" key="13">
    <source>
        <dbReference type="EMBL" id="CAA9357526.1"/>
    </source>
</evidence>
<protein>
    <recommendedName>
        <fullName evidence="9">1-deoxy-D-xylulose 5-phosphate reductoisomerase</fullName>
        <shortName evidence="9">DXP reductoisomerase</shortName>
        <ecNumber evidence="9">1.1.1.267</ecNumber>
    </recommendedName>
    <alternativeName>
        <fullName evidence="9">1-deoxyxylulose-5-phosphate reductoisomerase</fullName>
    </alternativeName>
    <alternativeName>
        <fullName evidence="9">2-C-methyl-D-erythritol 4-phosphate synthase</fullName>
    </alternativeName>
</protein>
<dbReference type="Pfam" id="PF08436">
    <property type="entry name" value="DXP_redisom_C"/>
    <property type="match status" value="1"/>
</dbReference>
<dbReference type="Pfam" id="PF13288">
    <property type="entry name" value="DXPR_C"/>
    <property type="match status" value="1"/>
</dbReference>
<evidence type="ECO:0000256" key="6">
    <source>
        <dbReference type="ARBA" id="ARBA00023211"/>
    </source>
</evidence>
<evidence type="ECO:0000259" key="10">
    <source>
        <dbReference type="Pfam" id="PF02670"/>
    </source>
</evidence>
<dbReference type="FunFam" id="3.40.50.720:FF:000045">
    <property type="entry name" value="1-deoxy-D-xylulose 5-phosphate reductoisomerase"/>
    <property type="match status" value="1"/>
</dbReference>
<feature type="domain" description="1-deoxy-D-xylulose 5-phosphate reductoisomerase N-terminal" evidence="10">
    <location>
        <begin position="11"/>
        <end position="149"/>
    </location>
</feature>
<keyword evidence="6 9" id="KW-0464">Manganese</keyword>
<feature type="binding site" evidence="9">
    <location>
        <position position="43"/>
    </location>
    <ligand>
        <name>NADPH</name>
        <dbReference type="ChEBI" id="CHEBI:57783"/>
    </ligand>
</feature>